<sequence length="53" mass="6105">MDTIFDCDIGTPFDIDQYDLLQSIDRSSGPLVSRHPQIEYLATQNARTLWVTF</sequence>
<dbReference type="EMBL" id="BART01024227">
    <property type="protein sequence ID" value="GAH02114.1"/>
    <property type="molecule type" value="Genomic_DNA"/>
</dbReference>
<reference evidence="1" key="1">
    <citation type="journal article" date="2014" name="Front. Microbiol.">
        <title>High frequency of phylogenetically diverse reductive dehalogenase-homologous genes in deep subseafloor sedimentary metagenomes.</title>
        <authorList>
            <person name="Kawai M."/>
            <person name="Futagami T."/>
            <person name="Toyoda A."/>
            <person name="Takaki Y."/>
            <person name="Nishi S."/>
            <person name="Hori S."/>
            <person name="Arai W."/>
            <person name="Tsubouchi T."/>
            <person name="Morono Y."/>
            <person name="Uchiyama I."/>
            <person name="Ito T."/>
            <person name="Fujiyama A."/>
            <person name="Inagaki F."/>
            <person name="Takami H."/>
        </authorList>
    </citation>
    <scope>NUCLEOTIDE SEQUENCE</scope>
    <source>
        <strain evidence="1">Expedition CK06-06</strain>
    </source>
</reference>
<comment type="caution">
    <text evidence="1">The sequence shown here is derived from an EMBL/GenBank/DDBJ whole genome shotgun (WGS) entry which is preliminary data.</text>
</comment>
<accession>X1DAM1</accession>
<proteinExistence type="predicted"/>
<dbReference type="AlphaFoldDB" id="X1DAM1"/>
<organism evidence="1">
    <name type="scientific">marine sediment metagenome</name>
    <dbReference type="NCBI Taxonomy" id="412755"/>
    <lineage>
        <taxon>unclassified sequences</taxon>
        <taxon>metagenomes</taxon>
        <taxon>ecological metagenomes</taxon>
    </lineage>
</organism>
<gene>
    <name evidence="1" type="ORF">S01H4_43838</name>
</gene>
<name>X1DAM1_9ZZZZ</name>
<evidence type="ECO:0000313" key="1">
    <source>
        <dbReference type="EMBL" id="GAH02114.1"/>
    </source>
</evidence>
<protein>
    <submittedName>
        <fullName evidence="1">Uncharacterized protein</fullName>
    </submittedName>
</protein>